<sequence>MTISTLPEEPGTCIYRRVFPGHSDQIGEVRQFLRTHLGGHPSAPNVTLVASELTTNAWEHTRTGSPSGTFTVEARQRADNTIRLEVHDNGGPTGFGETNLDKEGGRGLGIVAALTVAWGVSGDATGRTVWAEFKP</sequence>
<proteinExistence type="predicted"/>
<dbReference type="Proteomes" id="UP001501442">
    <property type="component" value="Unassembled WGS sequence"/>
</dbReference>
<keyword evidence="1" id="KW-0808">Transferase</keyword>
<organism evidence="3 4">
    <name type="scientific">Actinoallomurus vinaceus</name>
    <dbReference type="NCBI Taxonomy" id="1080074"/>
    <lineage>
        <taxon>Bacteria</taxon>
        <taxon>Bacillati</taxon>
        <taxon>Actinomycetota</taxon>
        <taxon>Actinomycetes</taxon>
        <taxon>Streptosporangiales</taxon>
        <taxon>Thermomonosporaceae</taxon>
        <taxon>Actinoallomurus</taxon>
    </lineage>
</organism>
<keyword evidence="1" id="KW-0723">Serine/threonine-protein kinase</keyword>
<keyword evidence="4" id="KW-1185">Reference proteome</keyword>
<accession>A0ABP8UHQ0</accession>
<evidence type="ECO:0000313" key="3">
    <source>
        <dbReference type="EMBL" id="GAA4630641.1"/>
    </source>
</evidence>
<dbReference type="Gene3D" id="3.30.565.10">
    <property type="entry name" value="Histidine kinase-like ATPase, C-terminal domain"/>
    <property type="match status" value="1"/>
</dbReference>
<dbReference type="CDD" id="cd16936">
    <property type="entry name" value="HATPase_RsbW-like"/>
    <property type="match status" value="1"/>
</dbReference>
<dbReference type="SUPFAM" id="SSF55874">
    <property type="entry name" value="ATPase domain of HSP90 chaperone/DNA topoisomerase II/histidine kinase"/>
    <property type="match status" value="1"/>
</dbReference>
<evidence type="ECO:0000259" key="2">
    <source>
        <dbReference type="Pfam" id="PF13581"/>
    </source>
</evidence>
<evidence type="ECO:0000256" key="1">
    <source>
        <dbReference type="ARBA" id="ARBA00022527"/>
    </source>
</evidence>
<feature type="domain" description="Histidine kinase/HSP90-like ATPase" evidence="2">
    <location>
        <begin position="24"/>
        <end position="131"/>
    </location>
</feature>
<dbReference type="PANTHER" id="PTHR35526:SF3">
    <property type="entry name" value="ANTI-SIGMA-F FACTOR RSBW"/>
    <property type="match status" value="1"/>
</dbReference>
<protein>
    <recommendedName>
        <fullName evidence="2">Histidine kinase/HSP90-like ATPase domain-containing protein</fullName>
    </recommendedName>
</protein>
<dbReference type="EMBL" id="BAABHK010000008">
    <property type="protein sequence ID" value="GAA4630641.1"/>
    <property type="molecule type" value="Genomic_DNA"/>
</dbReference>
<evidence type="ECO:0000313" key="4">
    <source>
        <dbReference type="Proteomes" id="UP001501442"/>
    </source>
</evidence>
<comment type="caution">
    <text evidence="3">The sequence shown here is derived from an EMBL/GenBank/DDBJ whole genome shotgun (WGS) entry which is preliminary data.</text>
</comment>
<dbReference type="InterPro" id="IPR036890">
    <property type="entry name" value="HATPase_C_sf"/>
</dbReference>
<keyword evidence="1" id="KW-0418">Kinase</keyword>
<dbReference type="InterPro" id="IPR050267">
    <property type="entry name" value="Anti-sigma-factor_SerPK"/>
</dbReference>
<dbReference type="InterPro" id="IPR003594">
    <property type="entry name" value="HATPase_dom"/>
</dbReference>
<reference evidence="4" key="1">
    <citation type="journal article" date="2019" name="Int. J. Syst. Evol. Microbiol.">
        <title>The Global Catalogue of Microorganisms (GCM) 10K type strain sequencing project: providing services to taxonomists for standard genome sequencing and annotation.</title>
        <authorList>
            <consortium name="The Broad Institute Genomics Platform"/>
            <consortium name="The Broad Institute Genome Sequencing Center for Infectious Disease"/>
            <person name="Wu L."/>
            <person name="Ma J."/>
        </authorList>
    </citation>
    <scope>NUCLEOTIDE SEQUENCE [LARGE SCALE GENOMIC DNA]</scope>
    <source>
        <strain evidence="4">JCM 17939</strain>
    </source>
</reference>
<dbReference type="RefSeq" id="WP_345434130.1">
    <property type="nucleotide sequence ID" value="NZ_BAABHK010000008.1"/>
</dbReference>
<dbReference type="PANTHER" id="PTHR35526">
    <property type="entry name" value="ANTI-SIGMA-F FACTOR RSBW-RELATED"/>
    <property type="match status" value="1"/>
</dbReference>
<name>A0ABP8UHQ0_9ACTN</name>
<dbReference type="Pfam" id="PF13581">
    <property type="entry name" value="HATPase_c_2"/>
    <property type="match status" value="1"/>
</dbReference>
<gene>
    <name evidence="3" type="ORF">GCM10023196_056770</name>
</gene>